<accession>A0A7H0LMY8</accession>
<dbReference type="Proteomes" id="UP000516148">
    <property type="component" value="Chromosome"/>
</dbReference>
<dbReference type="RefSeq" id="WP_187763327.1">
    <property type="nucleotide sequence ID" value="NZ_CP061038.1"/>
</dbReference>
<dbReference type="InterPro" id="IPR027417">
    <property type="entry name" value="P-loop_NTPase"/>
</dbReference>
<evidence type="ECO:0000256" key="1">
    <source>
        <dbReference type="ARBA" id="ARBA00022679"/>
    </source>
</evidence>
<keyword evidence="4" id="KW-1185">Reference proteome</keyword>
<dbReference type="SMART" id="SM00028">
    <property type="entry name" value="TPR"/>
    <property type="match status" value="5"/>
</dbReference>
<dbReference type="InterPro" id="IPR011990">
    <property type="entry name" value="TPR-like_helical_dom_sf"/>
</dbReference>
<reference evidence="3 4" key="1">
    <citation type="submission" date="2020-09" db="EMBL/GenBank/DDBJ databases">
        <title>Sphingomonas sp., a new species isolated from pork steak.</title>
        <authorList>
            <person name="Heidler von Heilborn D."/>
        </authorList>
    </citation>
    <scope>NUCLEOTIDE SEQUENCE [LARGE SCALE GENOMIC DNA]</scope>
    <source>
        <strain evidence="4">S8-3T</strain>
    </source>
</reference>
<protein>
    <submittedName>
        <fullName evidence="3">Sulfotransferase</fullName>
    </submittedName>
</protein>
<evidence type="ECO:0000313" key="3">
    <source>
        <dbReference type="EMBL" id="QNQ11041.1"/>
    </source>
</evidence>
<dbReference type="SUPFAM" id="SSF48452">
    <property type="entry name" value="TPR-like"/>
    <property type="match status" value="2"/>
</dbReference>
<sequence>MVKSDGTDLRGACEEARLRVAADPRDEAAAQMLFEAVSQAGHIAATRRSKATYAIAPQVAEATRLLEKDSVEEAEILLRHYLTLVRNDPDAMLLMANIAGRSGFPENAEKILRRSVELHPGRADNWMALAQVLHEEAKKLDRVTLVDEALACLDRALAIDPTHEEALGYKAALLVQIRRLDAARQAFEELVAAFPESPPGWVNFAHLLKTLGFFGEAVAAYRTAIALDPANGTAWWLFADLKLARFFPADIHRMEDALQRSMPDAGRINLHFALAAAYDQAGDYAPAADHWRRGNGLRLDLRPHDMEAMQCGIDAAIQTYTSQFFVKRSDVGEPSPDPIFIIGLPRSGSTLLEQILSSHSRIEGTAELFAVQQIEMELFRQQESISIENIVEDLDPADFRKLGNRYLELTRFHRRTDRARFIDKNPGNWRQVGLIHMMLPNARIIDIRRNPLDCCFANYTQHFMVGVNYSYGFTEIASQYREYVRLMRHFDRVLPGRVHRVIYEDLVENVEAEVRALLDHLALPFEESCLRFFETDRPIHTPSSEQVRQPINRAGIGRVGKYEPWVGELRNALGTLVEDWRDQR</sequence>
<dbReference type="SUPFAM" id="SSF52540">
    <property type="entry name" value="P-loop containing nucleoside triphosphate hydrolases"/>
    <property type="match status" value="1"/>
</dbReference>
<dbReference type="Pfam" id="PF13181">
    <property type="entry name" value="TPR_8"/>
    <property type="match status" value="1"/>
</dbReference>
<dbReference type="GO" id="GO:0006396">
    <property type="term" value="P:RNA processing"/>
    <property type="evidence" value="ECO:0007669"/>
    <property type="project" value="InterPro"/>
</dbReference>
<evidence type="ECO:0000313" key="4">
    <source>
        <dbReference type="Proteomes" id="UP000516148"/>
    </source>
</evidence>
<dbReference type="KEGG" id="spap:H3Z74_07730"/>
<keyword evidence="1 3" id="KW-0808">Transferase</keyword>
<dbReference type="EMBL" id="CP061038">
    <property type="protein sequence ID" value="QNQ11041.1"/>
    <property type="molecule type" value="Genomic_DNA"/>
</dbReference>
<proteinExistence type="predicted"/>
<dbReference type="Pfam" id="PF14559">
    <property type="entry name" value="TPR_19"/>
    <property type="match status" value="1"/>
</dbReference>
<keyword evidence="2" id="KW-0802">TPR repeat</keyword>
<dbReference type="PANTHER" id="PTHR12788">
    <property type="entry name" value="PROTEIN-TYROSINE SULFOTRANSFERASE 2"/>
    <property type="match status" value="1"/>
</dbReference>
<dbReference type="InterPro" id="IPR003107">
    <property type="entry name" value="HAT"/>
</dbReference>
<organism evidence="3 4">
    <name type="scientific">Sphingomonas alpina</name>
    <dbReference type="NCBI Taxonomy" id="653931"/>
    <lineage>
        <taxon>Bacteria</taxon>
        <taxon>Pseudomonadati</taxon>
        <taxon>Pseudomonadota</taxon>
        <taxon>Alphaproteobacteria</taxon>
        <taxon>Sphingomonadales</taxon>
        <taxon>Sphingomonadaceae</taxon>
        <taxon>Sphingomonas</taxon>
    </lineage>
</organism>
<dbReference type="AlphaFoldDB" id="A0A7H0LMY8"/>
<gene>
    <name evidence="3" type="ORF">H3Z74_07730</name>
</gene>
<evidence type="ECO:0000256" key="2">
    <source>
        <dbReference type="PROSITE-ProRule" id="PRU00339"/>
    </source>
</evidence>
<feature type="repeat" description="TPR" evidence="2">
    <location>
        <begin position="198"/>
        <end position="231"/>
    </location>
</feature>
<name>A0A7H0LMY8_9SPHN</name>
<dbReference type="Gene3D" id="1.25.40.10">
    <property type="entry name" value="Tetratricopeptide repeat domain"/>
    <property type="match status" value="1"/>
</dbReference>
<dbReference type="SMART" id="SM00386">
    <property type="entry name" value="HAT"/>
    <property type="match status" value="3"/>
</dbReference>
<dbReference type="InterPro" id="IPR019734">
    <property type="entry name" value="TPR_rpt"/>
</dbReference>
<dbReference type="Gene3D" id="3.40.50.300">
    <property type="entry name" value="P-loop containing nucleotide triphosphate hydrolases"/>
    <property type="match status" value="1"/>
</dbReference>
<dbReference type="Pfam" id="PF13469">
    <property type="entry name" value="Sulfotransfer_3"/>
    <property type="match status" value="1"/>
</dbReference>
<dbReference type="InterPro" id="IPR026634">
    <property type="entry name" value="TPST-like"/>
</dbReference>
<dbReference type="PANTHER" id="PTHR12788:SF10">
    <property type="entry name" value="PROTEIN-TYROSINE SULFOTRANSFERASE"/>
    <property type="match status" value="1"/>
</dbReference>
<dbReference type="PROSITE" id="PS50005">
    <property type="entry name" value="TPR"/>
    <property type="match status" value="1"/>
</dbReference>
<dbReference type="GO" id="GO:0008476">
    <property type="term" value="F:protein-tyrosine sulfotransferase activity"/>
    <property type="evidence" value="ECO:0007669"/>
    <property type="project" value="InterPro"/>
</dbReference>